<dbReference type="EMBL" id="JACEIK010005172">
    <property type="protein sequence ID" value="MCE0480865.1"/>
    <property type="molecule type" value="Genomic_DNA"/>
</dbReference>
<protein>
    <submittedName>
        <fullName evidence="2">Uncharacterized protein</fullName>
    </submittedName>
</protein>
<evidence type="ECO:0000256" key="1">
    <source>
        <dbReference type="SAM" id="MobiDB-lite"/>
    </source>
</evidence>
<evidence type="ECO:0000313" key="3">
    <source>
        <dbReference type="Proteomes" id="UP000823775"/>
    </source>
</evidence>
<gene>
    <name evidence="2" type="ORF">HAX54_038056</name>
</gene>
<feature type="compositionally biased region" description="Basic and acidic residues" evidence="1">
    <location>
        <begin position="1"/>
        <end position="10"/>
    </location>
</feature>
<evidence type="ECO:0000313" key="2">
    <source>
        <dbReference type="EMBL" id="MCE0480865.1"/>
    </source>
</evidence>
<accession>A0ABS8VLL1</accession>
<organism evidence="2 3">
    <name type="scientific">Datura stramonium</name>
    <name type="common">Jimsonweed</name>
    <name type="synonym">Common thornapple</name>
    <dbReference type="NCBI Taxonomy" id="4076"/>
    <lineage>
        <taxon>Eukaryota</taxon>
        <taxon>Viridiplantae</taxon>
        <taxon>Streptophyta</taxon>
        <taxon>Embryophyta</taxon>
        <taxon>Tracheophyta</taxon>
        <taxon>Spermatophyta</taxon>
        <taxon>Magnoliopsida</taxon>
        <taxon>eudicotyledons</taxon>
        <taxon>Gunneridae</taxon>
        <taxon>Pentapetalae</taxon>
        <taxon>asterids</taxon>
        <taxon>lamiids</taxon>
        <taxon>Solanales</taxon>
        <taxon>Solanaceae</taxon>
        <taxon>Solanoideae</taxon>
        <taxon>Datureae</taxon>
        <taxon>Datura</taxon>
    </lineage>
</organism>
<sequence>MAPKENKEKCVASSRNGSKRARRVSEEEHEDVRMGPQQLRRYGLHLVTEQEVLKKHVTHVTRERVCLVYALMIEIPINVGVINKNVLKREGVKKGQNFGFGGLLTRFHVGMILRRKRRTIDQLMILEVDVTKTKEPKGINDLVLSVNEHNV</sequence>
<reference evidence="2 3" key="1">
    <citation type="journal article" date="2021" name="BMC Genomics">
        <title>Datura genome reveals duplications of psychoactive alkaloid biosynthetic genes and high mutation rate following tissue culture.</title>
        <authorList>
            <person name="Rajewski A."/>
            <person name="Carter-House D."/>
            <person name="Stajich J."/>
            <person name="Litt A."/>
        </authorList>
    </citation>
    <scope>NUCLEOTIDE SEQUENCE [LARGE SCALE GENOMIC DNA]</scope>
    <source>
        <strain evidence="2">AR-01</strain>
    </source>
</reference>
<proteinExistence type="predicted"/>
<feature type="compositionally biased region" description="Basic and acidic residues" evidence="1">
    <location>
        <begin position="23"/>
        <end position="32"/>
    </location>
</feature>
<dbReference type="Proteomes" id="UP000823775">
    <property type="component" value="Unassembled WGS sequence"/>
</dbReference>
<comment type="caution">
    <text evidence="2">The sequence shown here is derived from an EMBL/GenBank/DDBJ whole genome shotgun (WGS) entry which is preliminary data.</text>
</comment>
<feature type="region of interest" description="Disordered" evidence="1">
    <location>
        <begin position="1"/>
        <end position="32"/>
    </location>
</feature>
<keyword evidence="3" id="KW-1185">Reference proteome</keyword>
<name>A0ABS8VLL1_DATST</name>